<gene>
    <name evidence="1" type="ORF">L3Q82_010472</name>
</gene>
<dbReference type="EMBL" id="CM041542">
    <property type="protein sequence ID" value="KAI3365391.1"/>
    <property type="molecule type" value="Genomic_DNA"/>
</dbReference>
<reference evidence="1" key="1">
    <citation type="submission" date="2022-04" db="EMBL/GenBank/DDBJ databases">
        <title>Jade perch genome.</title>
        <authorList>
            <person name="Chao B."/>
        </authorList>
    </citation>
    <scope>NUCLEOTIDE SEQUENCE</scope>
    <source>
        <strain evidence="1">CB-2022</strain>
    </source>
</reference>
<evidence type="ECO:0000313" key="2">
    <source>
        <dbReference type="Proteomes" id="UP000831701"/>
    </source>
</evidence>
<keyword evidence="2" id="KW-1185">Reference proteome</keyword>
<organism evidence="1 2">
    <name type="scientific">Scortum barcoo</name>
    <name type="common">barcoo grunter</name>
    <dbReference type="NCBI Taxonomy" id="214431"/>
    <lineage>
        <taxon>Eukaryota</taxon>
        <taxon>Metazoa</taxon>
        <taxon>Chordata</taxon>
        <taxon>Craniata</taxon>
        <taxon>Vertebrata</taxon>
        <taxon>Euteleostomi</taxon>
        <taxon>Actinopterygii</taxon>
        <taxon>Neopterygii</taxon>
        <taxon>Teleostei</taxon>
        <taxon>Neoteleostei</taxon>
        <taxon>Acanthomorphata</taxon>
        <taxon>Eupercaria</taxon>
        <taxon>Centrarchiformes</taxon>
        <taxon>Terapontoidei</taxon>
        <taxon>Terapontidae</taxon>
        <taxon>Scortum</taxon>
    </lineage>
</organism>
<sequence length="175" mass="19069">MNAVKCSEVRVSGPEDRLCPGHLQRATQGRGEAARLTERRNHVLKKQLPSTEGQNVMYQGTQYQQRRVACKTMQKYKVQLQKAKWEGRELGVYPTSLHVFCRSGEGLRTMCPEALCGGHSGNILRALYCRSVSLVCIAGSKSDSFPGGGRTPPGLPFVTGFLGAALWGRGSDSVA</sequence>
<dbReference type="Proteomes" id="UP000831701">
    <property type="component" value="Chromosome 12"/>
</dbReference>
<comment type="caution">
    <text evidence="1">The sequence shown here is derived from an EMBL/GenBank/DDBJ whole genome shotgun (WGS) entry which is preliminary data.</text>
</comment>
<proteinExistence type="predicted"/>
<name>A0ACB8WCE0_9TELE</name>
<accession>A0ACB8WCE0</accession>
<evidence type="ECO:0000313" key="1">
    <source>
        <dbReference type="EMBL" id="KAI3365391.1"/>
    </source>
</evidence>
<protein>
    <submittedName>
        <fullName evidence="1">Uncharacterized protein</fullName>
    </submittedName>
</protein>